<dbReference type="InterPro" id="IPR027417">
    <property type="entry name" value="P-loop_NTPase"/>
</dbReference>
<evidence type="ECO:0000256" key="6">
    <source>
        <dbReference type="ARBA" id="ARBA00022840"/>
    </source>
</evidence>
<dbReference type="GO" id="GO:0005634">
    <property type="term" value="C:nucleus"/>
    <property type="evidence" value="ECO:0007669"/>
    <property type="project" value="UniProtKB-SubCell"/>
</dbReference>
<feature type="region of interest" description="Disordered" evidence="10">
    <location>
        <begin position="1084"/>
        <end position="1109"/>
    </location>
</feature>
<feature type="compositionally biased region" description="Polar residues" evidence="10">
    <location>
        <begin position="115"/>
        <end position="136"/>
    </location>
</feature>
<feature type="region of interest" description="Disordered" evidence="10">
    <location>
        <begin position="99"/>
        <end position="166"/>
    </location>
</feature>
<evidence type="ECO:0000256" key="1">
    <source>
        <dbReference type="ARBA" id="ARBA00004123"/>
    </source>
</evidence>
<evidence type="ECO:0000256" key="7">
    <source>
        <dbReference type="ARBA" id="ARBA00023125"/>
    </source>
</evidence>
<organism evidence="13 14">
    <name type="scientific">Penicillium nalgiovense</name>
    <dbReference type="NCBI Taxonomy" id="60175"/>
    <lineage>
        <taxon>Eukaryota</taxon>
        <taxon>Fungi</taxon>
        <taxon>Dikarya</taxon>
        <taxon>Ascomycota</taxon>
        <taxon>Pezizomycotina</taxon>
        <taxon>Eurotiomycetes</taxon>
        <taxon>Eurotiomycetidae</taxon>
        <taxon>Eurotiales</taxon>
        <taxon>Aspergillaceae</taxon>
        <taxon>Penicillium</taxon>
    </lineage>
</organism>
<feature type="compositionally biased region" description="Basic and acidic residues" evidence="10">
    <location>
        <begin position="204"/>
        <end position="219"/>
    </location>
</feature>
<feature type="compositionally biased region" description="Basic and acidic residues" evidence="10">
    <location>
        <begin position="432"/>
        <end position="442"/>
    </location>
</feature>
<dbReference type="Pfam" id="PF24580">
    <property type="entry name" value="DUF7607"/>
    <property type="match status" value="1"/>
</dbReference>
<evidence type="ECO:0000256" key="3">
    <source>
        <dbReference type="ARBA" id="ARBA00022741"/>
    </source>
</evidence>
<dbReference type="Gene3D" id="3.40.50.300">
    <property type="entry name" value="P-loop containing nucleotide triphosphate hydrolases"/>
    <property type="match status" value="1"/>
</dbReference>
<dbReference type="Gene3D" id="3.40.50.10810">
    <property type="entry name" value="Tandem AAA-ATPase domain"/>
    <property type="match status" value="1"/>
</dbReference>
<evidence type="ECO:0000256" key="5">
    <source>
        <dbReference type="ARBA" id="ARBA00022806"/>
    </source>
</evidence>
<keyword evidence="14" id="KW-1185">Reference proteome</keyword>
<keyword evidence="5" id="KW-0347">Helicase</keyword>
<keyword evidence="4" id="KW-0378">Hydrolase</keyword>
<dbReference type="PANTHER" id="PTHR45797:SF1">
    <property type="entry name" value="HELICASE ARIP4"/>
    <property type="match status" value="1"/>
</dbReference>
<feature type="domain" description="Helicase C-terminal" evidence="12">
    <location>
        <begin position="1151"/>
        <end position="1304"/>
    </location>
</feature>
<dbReference type="Pfam" id="PF00271">
    <property type="entry name" value="Helicase_C"/>
    <property type="match status" value="1"/>
</dbReference>
<dbReference type="InterPro" id="IPR044574">
    <property type="entry name" value="ARIP4-like"/>
</dbReference>
<dbReference type="GO" id="GO:0003677">
    <property type="term" value="F:DNA binding"/>
    <property type="evidence" value="ECO:0007669"/>
    <property type="project" value="UniProtKB-KW"/>
</dbReference>
<dbReference type="SUPFAM" id="SSF47769">
    <property type="entry name" value="SAM/Pointed domain"/>
    <property type="match status" value="1"/>
</dbReference>
<evidence type="ECO:0000313" key="14">
    <source>
        <dbReference type="Proteomes" id="UP000191691"/>
    </source>
</evidence>
<accession>A0A1V6YYB9</accession>
<dbReference type="InterPro" id="IPR038718">
    <property type="entry name" value="SNF2-like_sf"/>
</dbReference>
<comment type="caution">
    <text evidence="13">The sequence shown here is derived from an EMBL/GenBank/DDBJ whole genome shotgun (WGS) entry which is preliminary data.</text>
</comment>
<comment type="similarity">
    <text evidence="2">Belongs to the SNF2/RAD54 helicase family.</text>
</comment>
<keyword evidence="7" id="KW-0238">DNA-binding</keyword>
<dbReference type="EMBL" id="MOOB01000007">
    <property type="protein sequence ID" value="OQE92413.1"/>
    <property type="molecule type" value="Genomic_DNA"/>
</dbReference>
<dbReference type="SUPFAM" id="SSF52540">
    <property type="entry name" value="P-loop containing nucleoside triphosphate hydrolases"/>
    <property type="match status" value="2"/>
</dbReference>
<dbReference type="Gene3D" id="1.10.150.50">
    <property type="entry name" value="Transcription Factor, Ets-1"/>
    <property type="match status" value="1"/>
</dbReference>
<dbReference type="GO" id="GO:0004386">
    <property type="term" value="F:helicase activity"/>
    <property type="evidence" value="ECO:0007669"/>
    <property type="project" value="UniProtKB-KW"/>
</dbReference>
<dbReference type="InterPro" id="IPR049730">
    <property type="entry name" value="SNF2/RAD54-like_C"/>
</dbReference>
<dbReference type="OMA" id="ACACLDP"/>
<keyword evidence="8" id="KW-0539">Nucleus</keyword>
<dbReference type="CDD" id="cd18793">
    <property type="entry name" value="SF2_C_SNF"/>
    <property type="match status" value="1"/>
</dbReference>
<dbReference type="PROSITE" id="PS51194">
    <property type="entry name" value="HELICASE_CTER"/>
    <property type="match status" value="1"/>
</dbReference>
<comment type="subcellular location">
    <subcellularLocation>
        <location evidence="1">Nucleus</location>
    </subcellularLocation>
</comment>
<evidence type="ECO:0008006" key="15">
    <source>
        <dbReference type="Google" id="ProtNLM"/>
    </source>
</evidence>
<dbReference type="InterPro" id="IPR001650">
    <property type="entry name" value="Helicase_C-like"/>
</dbReference>
<feature type="compositionally biased region" description="Acidic residues" evidence="10">
    <location>
        <begin position="357"/>
        <end position="377"/>
    </location>
</feature>
<feature type="compositionally biased region" description="Basic and acidic residues" evidence="10">
    <location>
        <begin position="378"/>
        <end position="388"/>
    </location>
</feature>
<evidence type="ECO:0000259" key="12">
    <source>
        <dbReference type="PROSITE" id="PS51194"/>
    </source>
</evidence>
<gene>
    <name evidence="13" type="ORF">PENNAL_c0007G03340</name>
</gene>
<dbReference type="SMART" id="SM00490">
    <property type="entry name" value="HELICc"/>
    <property type="match status" value="1"/>
</dbReference>
<evidence type="ECO:0000259" key="11">
    <source>
        <dbReference type="PROSITE" id="PS51192"/>
    </source>
</evidence>
<name>A0A1V6YYB9_PENNA</name>
<evidence type="ECO:0000256" key="2">
    <source>
        <dbReference type="ARBA" id="ARBA00007025"/>
    </source>
</evidence>
<reference evidence="14" key="1">
    <citation type="journal article" date="2017" name="Nat. Microbiol.">
        <title>Global analysis of biosynthetic gene clusters reveals vast potential of secondary metabolite production in Penicillium species.</title>
        <authorList>
            <person name="Nielsen J.C."/>
            <person name="Grijseels S."/>
            <person name="Prigent S."/>
            <person name="Ji B."/>
            <person name="Dainat J."/>
            <person name="Nielsen K.F."/>
            <person name="Frisvad J.C."/>
            <person name="Workman M."/>
            <person name="Nielsen J."/>
        </authorList>
    </citation>
    <scope>NUCLEOTIDE SEQUENCE [LARGE SCALE GENOMIC DNA]</scope>
    <source>
        <strain evidence="14">IBT 13039</strain>
    </source>
</reference>
<dbReference type="SMART" id="SM00487">
    <property type="entry name" value="DEXDc"/>
    <property type="match status" value="1"/>
</dbReference>
<feature type="coiled-coil region" evidence="9">
    <location>
        <begin position="275"/>
        <end position="302"/>
    </location>
</feature>
<feature type="compositionally biased region" description="Acidic residues" evidence="10">
    <location>
        <begin position="397"/>
        <end position="410"/>
    </location>
</feature>
<dbReference type="GO" id="GO:0005524">
    <property type="term" value="F:ATP binding"/>
    <property type="evidence" value="ECO:0007669"/>
    <property type="project" value="UniProtKB-KW"/>
</dbReference>
<protein>
    <recommendedName>
        <fullName evidence="15">Helicase ATP-binding domain-containing protein</fullName>
    </recommendedName>
</protein>
<feature type="compositionally biased region" description="Basic and acidic residues" evidence="10">
    <location>
        <begin position="1084"/>
        <end position="1100"/>
    </location>
</feature>
<feature type="domain" description="Helicase ATP-binding" evidence="11">
    <location>
        <begin position="763"/>
        <end position="965"/>
    </location>
</feature>
<dbReference type="InterPro" id="IPR000330">
    <property type="entry name" value="SNF2_N"/>
</dbReference>
<dbReference type="GO" id="GO:0016887">
    <property type="term" value="F:ATP hydrolysis activity"/>
    <property type="evidence" value="ECO:0007669"/>
    <property type="project" value="InterPro"/>
</dbReference>
<evidence type="ECO:0000256" key="4">
    <source>
        <dbReference type="ARBA" id="ARBA00022801"/>
    </source>
</evidence>
<evidence type="ECO:0000256" key="9">
    <source>
        <dbReference type="SAM" id="Coils"/>
    </source>
</evidence>
<dbReference type="InterPro" id="IPR013761">
    <property type="entry name" value="SAM/pointed_sf"/>
</dbReference>
<dbReference type="InterPro" id="IPR056026">
    <property type="entry name" value="DUF7607"/>
</dbReference>
<dbReference type="PANTHER" id="PTHR45797">
    <property type="entry name" value="RAD54-LIKE"/>
    <property type="match status" value="1"/>
</dbReference>
<keyword evidence="9" id="KW-0175">Coiled coil</keyword>
<feature type="region of interest" description="Disordered" evidence="10">
    <location>
        <begin position="190"/>
        <end position="232"/>
    </location>
</feature>
<evidence type="ECO:0000256" key="8">
    <source>
        <dbReference type="ARBA" id="ARBA00023242"/>
    </source>
</evidence>
<proteinExistence type="inferred from homology"/>
<feature type="region of interest" description="Disordered" evidence="10">
    <location>
        <begin position="333"/>
        <end position="447"/>
    </location>
</feature>
<dbReference type="STRING" id="60175.A0A1V6YYB9"/>
<dbReference type="PROSITE" id="PS51192">
    <property type="entry name" value="HELICASE_ATP_BIND_1"/>
    <property type="match status" value="1"/>
</dbReference>
<feature type="compositionally biased region" description="Low complexity" evidence="10">
    <location>
        <begin position="191"/>
        <end position="203"/>
    </location>
</feature>
<keyword evidence="3" id="KW-0547">Nucleotide-binding</keyword>
<sequence>MSLIKDPQDWTVDDVVTFFCHEKAGNWSYNLACPDLVALENSLRKHSVTGAALLDITERQVEKYLGIKVIAECQYVLKACKWLQRRSARYQLDQVEQQRPLVNGQQRSAGGLNDHINNNSTSNDPTHLTVSSTLPQTGEKRRRVGTTTAARPVTPSLTGALAPEGPRAPIFNDGFFERLLSTYPPDDADVLSLGGSSSEGGYDTETREELREDEEKSREGTPPGASGDLGETEFNKIVDEYIEARKAQFIEIRLPKEQPKGPYIWNKGQKFPGMKSEISTQLAHLEKRRQNLRKALAEAQHSSRSSLVKACACLDPTVVDICLCQWKLSVVERTSPPPKGARPPRTTRPEKPTVNSDGEETLNSDSESAQDTEEEMEDKSPEESEDGLRLVFSSDLSESEEDEDEAVQDQEEPRSREAYQVGPFRDYSSDEDLGHLSYKDENYEPPVAKRRRLEKDIMDQESPTSALIPITTMPLNPDIALPSKEREGEGQIEANTYPVDPMHLKTHESMDPASDNDRETDEAVSVFDDVYPMMWATIEKSGNKIHLLAKALMDLHKSRVAQLPGFLVKYMPCVYREHARDALKSMCEDASAMEGWDPEESHLTMLMTALFVSWVNVIHVPIGAFRAKEVKAALVAVRDEKENQFAPFLKCLNDLLRGYRKWLNLPYRLQSDEMNPAIRPDKREFTDAQMTLTRVQKESKERKDKQSEAKRALLASRFDQGHNIENPPKPVSFRIPVIPLHPYIAQYVKSHQLSGIQFMFREIVENKSEEGCLLAHTMGLGKTMQVISLLVTISNAGASPDPAIRDQIPEALRQSKTLLLCPASLIQDWCDEFAMWSPKNHNLGKIRCIPTKAPTLDRSEEIRAWNEEGGVLILSYHIFRSMTKDNVERNEDQGQQSVSENVKSWVLNSPTLVVVDEAQNLRNHGSQIAEAASSLRTRKRIALTGTPISNGLEDYYWMVDWVAPRFLGSFAEFNEDFIKPIENGSQIESSTSDRRKALQRQAMFLRIIEPKVERADMSALKVDLPPKYEFSVYFEPTSLQKSVYNIFVQGVALRREEGVRPELMSWLPLLKLCCNHPAIFKTDLDSRKSKNSSGERKGPSSDHPGADLGANVPVEEQIITKSMLSELDDAFKEAPNLLDPSLSSRVMILNEILNQAIAVGDKILVFSCSIPTLKYLAQVMDGTQRKYALLDGNLPPAKRPDIVRKFNNDPSTYVFLISTKAGGVGLNIQAANRVVIFDFQFNPTWEQQAIGRAYRIGQKKKVFVYRMVAAGTVEEKIFSKAIFKSQLAGRLLDDEHVARMGSKGEEKYLVPWSKSAQQGGICPEALAKDPGMLERIKSSECARYIVAISQFDGQDDPDDVLTAEEQKTVEHELKLRHLRITSKGL</sequence>
<evidence type="ECO:0000313" key="13">
    <source>
        <dbReference type="EMBL" id="OQE92413.1"/>
    </source>
</evidence>
<dbReference type="Pfam" id="PF00176">
    <property type="entry name" value="SNF2-rel_dom"/>
    <property type="match status" value="1"/>
</dbReference>
<dbReference type="Proteomes" id="UP000191691">
    <property type="component" value="Unassembled WGS sequence"/>
</dbReference>
<keyword evidence="6" id="KW-0067">ATP-binding</keyword>
<dbReference type="InterPro" id="IPR014001">
    <property type="entry name" value="Helicase_ATP-bd"/>
</dbReference>
<evidence type="ECO:0000256" key="10">
    <source>
        <dbReference type="SAM" id="MobiDB-lite"/>
    </source>
</evidence>